<dbReference type="Proteomes" id="UP000324324">
    <property type="component" value="Unassembled WGS sequence"/>
</dbReference>
<protein>
    <submittedName>
        <fullName evidence="2">Type II toxin-antitoxin system VapC family toxin</fullName>
    </submittedName>
</protein>
<dbReference type="Pfam" id="PF01850">
    <property type="entry name" value="PIN"/>
    <property type="match status" value="1"/>
</dbReference>
<dbReference type="AlphaFoldDB" id="A0A5M8AQQ9"/>
<keyword evidence="3" id="KW-1185">Reference proteome</keyword>
<dbReference type="PANTHER" id="PTHR36173">
    <property type="entry name" value="RIBONUCLEASE VAPC16-RELATED"/>
    <property type="match status" value="1"/>
</dbReference>
<dbReference type="InterPro" id="IPR052919">
    <property type="entry name" value="TA_system_RNase"/>
</dbReference>
<dbReference type="CDD" id="cd09872">
    <property type="entry name" value="PIN_Sll0205-like"/>
    <property type="match status" value="1"/>
</dbReference>
<organism evidence="2 3">
    <name type="scientific">Cupriavidus cauae</name>
    <dbReference type="NCBI Taxonomy" id="2608999"/>
    <lineage>
        <taxon>Bacteria</taxon>
        <taxon>Pseudomonadati</taxon>
        <taxon>Pseudomonadota</taxon>
        <taxon>Betaproteobacteria</taxon>
        <taxon>Burkholderiales</taxon>
        <taxon>Burkholderiaceae</taxon>
        <taxon>Cupriavidus</taxon>
    </lineage>
</organism>
<dbReference type="EMBL" id="VWRN01000027">
    <property type="protein sequence ID" value="KAA6126188.1"/>
    <property type="molecule type" value="Genomic_DNA"/>
</dbReference>
<proteinExistence type="predicted"/>
<comment type="caution">
    <text evidence="2">The sequence shown here is derived from an EMBL/GenBank/DDBJ whole genome shotgun (WGS) entry which is preliminary data.</text>
</comment>
<dbReference type="InterPro" id="IPR002716">
    <property type="entry name" value="PIN_dom"/>
</dbReference>
<dbReference type="SUPFAM" id="SSF88723">
    <property type="entry name" value="PIN domain-like"/>
    <property type="match status" value="1"/>
</dbReference>
<dbReference type="RefSeq" id="WP_149316377.1">
    <property type="nucleotide sequence ID" value="NZ_VWRN01000027.1"/>
</dbReference>
<evidence type="ECO:0000259" key="1">
    <source>
        <dbReference type="Pfam" id="PF01850"/>
    </source>
</evidence>
<evidence type="ECO:0000313" key="2">
    <source>
        <dbReference type="EMBL" id="KAA6126188.1"/>
    </source>
</evidence>
<dbReference type="InterPro" id="IPR041705">
    <property type="entry name" value="PIN_Sll0205"/>
</dbReference>
<reference evidence="2 3" key="1">
    <citation type="submission" date="2019-09" db="EMBL/GenBank/DDBJ databases">
        <title>Isolation of a novel species in the genus Cupriavidus from patients with sepsis using whole genome sequencing.</title>
        <authorList>
            <person name="Kweon O.J."/>
            <person name="Lee M.-K."/>
        </authorList>
    </citation>
    <scope>NUCLEOTIDE SEQUENCE [LARGE SCALE GENOMIC DNA]</scope>
    <source>
        <strain evidence="2 3">MKL-01</strain>
    </source>
</reference>
<sequence length="128" mass="14374">MKLLFDTHILLWALVKPGRLPAGARLLIEDDLNEPVFSAASIWEIAIKASLCRRSFDVDPRIMRRGLLESGYRELPIVSEHAMALEDLPLLHKDPFDRVLVAQAIVEDMALITADPVVARYPGPVRHV</sequence>
<name>A0A5M8AQQ9_9BURK</name>
<feature type="domain" description="PIN" evidence="1">
    <location>
        <begin position="4"/>
        <end position="122"/>
    </location>
</feature>
<accession>A0A5M8AQQ9</accession>
<dbReference type="InterPro" id="IPR029060">
    <property type="entry name" value="PIN-like_dom_sf"/>
</dbReference>
<evidence type="ECO:0000313" key="3">
    <source>
        <dbReference type="Proteomes" id="UP000324324"/>
    </source>
</evidence>
<dbReference type="PANTHER" id="PTHR36173:SF2">
    <property type="entry name" value="RIBONUCLEASE VAPC16"/>
    <property type="match status" value="1"/>
</dbReference>
<gene>
    <name evidence="2" type="ORF">F1599_09425</name>
</gene>